<evidence type="ECO:0000259" key="2">
    <source>
        <dbReference type="Pfam" id="PF13559"/>
    </source>
</evidence>
<proteinExistence type="predicted"/>
<evidence type="ECO:0000313" key="3">
    <source>
        <dbReference type="EMBL" id="TAI48271.1"/>
    </source>
</evidence>
<keyword evidence="1" id="KW-1133">Transmembrane helix</keyword>
<dbReference type="RefSeq" id="WP_130607978.1">
    <property type="nucleotide sequence ID" value="NZ_SGIU01000001.1"/>
</dbReference>
<dbReference type="EMBL" id="SGIU01000001">
    <property type="protein sequence ID" value="TAI48271.1"/>
    <property type="molecule type" value="Genomic_DNA"/>
</dbReference>
<evidence type="ECO:0000256" key="1">
    <source>
        <dbReference type="SAM" id="Phobius"/>
    </source>
</evidence>
<feature type="domain" description="Protein-glutamine gamma-glutamyltransferase-like C-terminal" evidence="2">
    <location>
        <begin position="165"/>
        <end position="225"/>
    </location>
</feature>
<dbReference type="InterPro" id="IPR025403">
    <property type="entry name" value="TgpA-like_C"/>
</dbReference>
<dbReference type="Proteomes" id="UP000291981">
    <property type="component" value="Unassembled WGS sequence"/>
</dbReference>
<evidence type="ECO:0000313" key="4">
    <source>
        <dbReference type="Proteomes" id="UP000291981"/>
    </source>
</evidence>
<accession>A0A4Q8QD34</accession>
<keyword evidence="1" id="KW-0812">Transmembrane</keyword>
<organism evidence="3 4">
    <name type="scientific">Flagellimonas allohymeniacidonis</name>
    <dbReference type="NCBI Taxonomy" id="2517819"/>
    <lineage>
        <taxon>Bacteria</taxon>
        <taxon>Pseudomonadati</taxon>
        <taxon>Bacteroidota</taxon>
        <taxon>Flavobacteriia</taxon>
        <taxon>Flavobacteriales</taxon>
        <taxon>Flavobacteriaceae</taxon>
        <taxon>Flagellimonas</taxon>
    </lineage>
</organism>
<keyword evidence="1" id="KW-0472">Membrane</keyword>
<name>A0A4Q8QD34_9FLAO</name>
<dbReference type="AlphaFoldDB" id="A0A4Q8QD34"/>
<feature type="transmembrane region" description="Helical" evidence="1">
    <location>
        <begin position="95"/>
        <end position="114"/>
    </location>
</feature>
<sequence>MIKKILILLAFPLISFGNLQPQDSLKVPYDQDSDLIERSFDKNLSEKYTGSEFDYDVKTGESQNLLARFLNWIFSGLNDLFGIHIPPNISVILEYLIYGLMGLLVIYLITRFLINEKFSSIFTKKANSILDIDLSEQHIESLDLDELMRSALKSRDFRLAVRYQYLKILKQLSQKHIIDWHFEKTNSDYEREIKDTRLKSGFREVSYLYENIWYGEQPINEGQYEMTQQRFTNLNVLIPQ</sequence>
<protein>
    <submittedName>
        <fullName evidence="3">DUF4129 domain-containing protein</fullName>
    </submittedName>
</protein>
<dbReference type="Pfam" id="PF13559">
    <property type="entry name" value="DUF4129"/>
    <property type="match status" value="1"/>
</dbReference>
<comment type="caution">
    <text evidence="3">The sequence shown here is derived from an EMBL/GenBank/DDBJ whole genome shotgun (WGS) entry which is preliminary data.</text>
</comment>
<dbReference type="OrthoDB" id="5491447at2"/>
<keyword evidence="4" id="KW-1185">Reference proteome</keyword>
<gene>
    <name evidence="3" type="ORF">EW142_00205</name>
</gene>
<reference evidence="3 4" key="1">
    <citation type="submission" date="2019-02" db="EMBL/GenBank/DDBJ databases">
        <title>Draft genome sequence of Muricauda sp. 176CP4-71.</title>
        <authorList>
            <person name="Park J.-S."/>
        </authorList>
    </citation>
    <scope>NUCLEOTIDE SEQUENCE [LARGE SCALE GENOMIC DNA]</scope>
    <source>
        <strain evidence="3 4">176CP4-71</strain>
    </source>
</reference>